<comment type="similarity">
    <text evidence="1 3">Belongs to the CpcS/CpeS biliprotein lyase family.</text>
</comment>
<dbReference type="GO" id="GO:0016829">
    <property type="term" value="F:lyase activity"/>
    <property type="evidence" value="ECO:0007669"/>
    <property type="project" value="UniProtKB-KW"/>
</dbReference>
<keyword evidence="2 3" id="KW-0456">Lyase</keyword>
<evidence type="ECO:0000256" key="1">
    <source>
        <dbReference type="ARBA" id="ARBA00010681"/>
    </source>
</evidence>
<dbReference type="EC" id="4.-.-.-" evidence="3"/>
<dbReference type="AlphaFoldDB" id="A0A928Z8H0"/>
<evidence type="ECO:0000313" key="5">
    <source>
        <dbReference type="Proteomes" id="UP000621799"/>
    </source>
</evidence>
<proteinExistence type="inferred from homology"/>
<dbReference type="InterPro" id="IPR018536">
    <property type="entry name" value="CpcS/CpeS"/>
</dbReference>
<dbReference type="RefSeq" id="WP_264320903.1">
    <property type="nucleotide sequence ID" value="NZ_JADEXN010000105.1"/>
</dbReference>
<dbReference type="Gene3D" id="2.40.128.20">
    <property type="match status" value="1"/>
</dbReference>
<accession>A0A928Z8H0</accession>
<gene>
    <name evidence="3" type="primary">cpcS</name>
    <name evidence="4" type="ORF">IQ235_07675</name>
</gene>
<dbReference type="Proteomes" id="UP000621799">
    <property type="component" value="Unassembled WGS sequence"/>
</dbReference>
<comment type="caution">
    <text evidence="4">The sequence shown here is derived from an EMBL/GenBank/DDBJ whole genome shotgun (WGS) entry which is preliminary data.</text>
</comment>
<dbReference type="Pfam" id="PF09367">
    <property type="entry name" value="CpeS"/>
    <property type="match status" value="1"/>
</dbReference>
<comment type="function">
    <text evidence="3">Covalently attaches a chromophore to Cys residue(s) of phycobiliproteins.</text>
</comment>
<name>A0A928Z8H0_9CYAN</name>
<protein>
    <recommendedName>
        <fullName evidence="3">Chromophore lyase CpcS/CpeS</fullName>
        <ecNumber evidence="3">4.-.-.-</ecNumber>
    </recommendedName>
</protein>
<reference evidence="4" key="1">
    <citation type="submission" date="2020-10" db="EMBL/GenBank/DDBJ databases">
        <authorList>
            <person name="Castelo-Branco R."/>
            <person name="Eusebio N."/>
            <person name="Adriana R."/>
            <person name="Vieira A."/>
            <person name="Brugerolle De Fraissinette N."/>
            <person name="Rezende De Castro R."/>
            <person name="Schneider M.P."/>
            <person name="Vasconcelos V."/>
            <person name="Leao P.N."/>
        </authorList>
    </citation>
    <scope>NUCLEOTIDE SEQUENCE</scope>
    <source>
        <strain evidence="4">LEGE 11467</strain>
    </source>
</reference>
<dbReference type="InterPro" id="IPR012674">
    <property type="entry name" value="Calycin"/>
</dbReference>
<sequence length="178" mass="20002">MGSSFQTQQLSIESLATDIFLRSAGQWKSTRRYYTLKQETSQEVVSFLEIEFIESGHPILIDLAKRHGLKDDVIFVCGSQVSWDSHYCGPEGKQVKGSTIFGVLGDILYRDRGFATSKPVTAQLSSPNPQSLCLKTEYGGSAFEEEIKLVGQQYRTRQTIISRAGEEHTIGQYLEKRI</sequence>
<organism evidence="4 5">
    <name type="scientific">Zarconia navalis LEGE 11467</name>
    <dbReference type="NCBI Taxonomy" id="1828826"/>
    <lineage>
        <taxon>Bacteria</taxon>
        <taxon>Bacillati</taxon>
        <taxon>Cyanobacteriota</taxon>
        <taxon>Cyanophyceae</taxon>
        <taxon>Oscillatoriophycideae</taxon>
        <taxon>Oscillatoriales</taxon>
        <taxon>Oscillatoriales incertae sedis</taxon>
        <taxon>Zarconia</taxon>
        <taxon>Zarconia navalis</taxon>
    </lineage>
</organism>
<evidence type="ECO:0000256" key="3">
    <source>
        <dbReference type="HAMAP-Rule" id="MF_01459"/>
    </source>
</evidence>
<dbReference type="HAMAP" id="MF_01459">
    <property type="entry name" value="Chrphore_lyase_CpxS"/>
    <property type="match status" value="1"/>
</dbReference>
<dbReference type="GO" id="GO:0017006">
    <property type="term" value="P:protein-tetrapyrrole linkage"/>
    <property type="evidence" value="ECO:0007669"/>
    <property type="project" value="UniProtKB-UniRule"/>
</dbReference>
<evidence type="ECO:0000256" key="2">
    <source>
        <dbReference type="ARBA" id="ARBA00023239"/>
    </source>
</evidence>
<dbReference type="EMBL" id="JADEXN010000105">
    <property type="protein sequence ID" value="MBE9040658.1"/>
    <property type="molecule type" value="Genomic_DNA"/>
</dbReference>
<keyword evidence="5" id="KW-1185">Reference proteome</keyword>
<evidence type="ECO:0000313" key="4">
    <source>
        <dbReference type="EMBL" id="MBE9040658.1"/>
    </source>
</evidence>